<evidence type="ECO:0000256" key="1">
    <source>
        <dbReference type="ARBA" id="ARBA00004651"/>
    </source>
</evidence>
<evidence type="ECO:0000313" key="10">
    <source>
        <dbReference type="Proteomes" id="UP000177418"/>
    </source>
</evidence>
<evidence type="ECO:0000256" key="7">
    <source>
        <dbReference type="RuleBase" id="RU367016"/>
    </source>
</evidence>
<evidence type="ECO:0000313" key="9">
    <source>
        <dbReference type="EMBL" id="OGK55215.1"/>
    </source>
</evidence>
<sequence length="213" mass="23640">MVMNLETILPTIGYVGIFAIVFAESGLLIGFFLPGDSLLFTAGFLASQDNFHIGYLSIGCFIAAILGDSVGYAFGHKVGRRLFHKTDSVFFHKDHLLKAERFYEQHGKKTIVLARFMPIVRTFAPIVAGIGKMEYRTFIVYNIIGGFLWAIGLTGGGYILGNSIPNVDKYLLPIVATIIVLSILPQTVHILKNPNNRRVITKFIKSKIPKIYS</sequence>
<feature type="transmembrane region" description="Helical" evidence="7">
    <location>
        <begin position="171"/>
        <end position="191"/>
    </location>
</feature>
<proteinExistence type="inferred from homology"/>
<dbReference type="InterPro" id="IPR032818">
    <property type="entry name" value="DedA-like"/>
</dbReference>
<dbReference type="PANTHER" id="PTHR30353:SF0">
    <property type="entry name" value="TRANSMEMBRANE PROTEIN"/>
    <property type="match status" value="1"/>
</dbReference>
<evidence type="ECO:0000256" key="2">
    <source>
        <dbReference type="ARBA" id="ARBA00010792"/>
    </source>
</evidence>
<evidence type="ECO:0000256" key="4">
    <source>
        <dbReference type="ARBA" id="ARBA00022692"/>
    </source>
</evidence>
<reference evidence="9 10" key="1">
    <citation type="journal article" date="2016" name="Nat. Commun.">
        <title>Thousands of microbial genomes shed light on interconnected biogeochemical processes in an aquifer system.</title>
        <authorList>
            <person name="Anantharaman K."/>
            <person name="Brown C.T."/>
            <person name="Hug L.A."/>
            <person name="Sharon I."/>
            <person name="Castelle C.J."/>
            <person name="Probst A.J."/>
            <person name="Thomas B.C."/>
            <person name="Singh A."/>
            <person name="Wilkins M.J."/>
            <person name="Karaoz U."/>
            <person name="Brodie E.L."/>
            <person name="Williams K.H."/>
            <person name="Hubbard S.S."/>
            <person name="Banfield J.F."/>
        </authorList>
    </citation>
    <scope>NUCLEOTIDE SEQUENCE [LARGE SCALE GENOMIC DNA]</scope>
</reference>
<dbReference type="PANTHER" id="PTHR30353">
    <property type="entry name" value="INNER MEMBRANE PROTEIN DEDA-RELATED"/>
    <property type="match status" value="1"/>
</dbReference>
<keyword evidence="5 7" id="KW-1133">Transmembrane helix</keyword>
<keyword evidence="4 7" id="KW-0812">Transmembrane</keyword>
<comment type="caution">
    <text evidence="9">The sequence shown here is derived from an EMBL/GenBank/DDBJ whole genome shotgun (WGS) entry which is preliminary data.</text>
</comment>
<dbReference type="GO" id="GO:0005886">
    <property type="term" value="C:plasma membrane"/>
    <property type="evidence" value="ECO:0007669"/>
    <property type="project" value="UniProtKB-SubCell"/>
</dbReference>
<gene>
    <name evidence="9" type="ORF">A3H78_04215</name>
</gene>
<evidence type="ECO:0000256" key="3">
    <source>
        <dbReference type="ARBA" id="ARBA00022475"/>
    </source>
</evidence>
<dbReference type="EMBL" id="MGAV01000008">
    <property type="protein sequence ID" value="OGK55215.1"/>
    <property type="molecule type" value="Genomic_DNA"/>
</dbReference>
<evidence type="ECO:0000256" key="5">
    <source>
        <dbReference type="ARBA" id="ARBA00022989"/>
    </source>
</evidence>
<dbReference type="Proteomes" id="UP000177418">
    <property type="component" value="Unassembled WGS sequence"/>
</dbReference>
<keyword evidence="3 7" id="KW-1003">Cell membrane</keyword>
<comment type="similarity">
    <text evidence="2 7">Belongs to the DedA family.</text>
</comment>
<feature type="transmembrane region" description="Helical" evidence="7">
    <location>
        <begin position="12"/>
        <end position="33"/>
    </location>
</feature>
<organism evidence="9 10">
    <name type="scientific">Candidatus Roizmanbacteria bacterium RIFCSPLOWO2_02_FULL_36_11</name>
    <dbReference type="NCBI Taxonomy" id="1802071"/>
    <lineage>
        <taxon>Bacteria</taxon>
        <taxon>Candidatus Roizmaniibacteriota</taxon>
    </lineage>
</organism>
<keyword evidence="6 7" id="KW-0472">Membrane</keyword>
<protein>
    <recommendedName>
        <fullName evidence="8">VTT domain-containing protein</fullName>
    </recommendedName>
</protein>
<evidence type="ECO:0000256" key="6">
    <source>
        <dbReference type="ARBA" id="ARBA00023136"/>
    </source>
</evidence>
<feature type="domain" description="VTT" evidence="8">
    <location>
        <begin position="33"/>
        <end position="158"/>
    </location>
</feature>
<evidence type="ECO:0000259" key="8">
    <source>
        <dbReference type="Pfam" id="PF09335"/>
    </source>
</evidence>
<comment type="subcellular location">
    <subcellularLocation>
        <location evidence="1 7">Cell membrane</location>
        <topology evidence="1 7">Multi-pass membrane protein</topology>
    </subcellularLocation>
</comment>
<accession>A0A1F7JHZ7</accession>
<dbReference type="Pfam" id="PF09335">
    <property type="entry name" value="VTT_dom"/>
    <property type="match status" value="1"/>
</dbReference>
<feature type="transmembrane region" description="Helical" evidence="7">
    <location>
        <begin position="138"/>
        <end position="159"/>
    </location>
</feature>
<feature type="transmembrane region" description="Helical" evidence="7">
    <location>
        <begin position="53"/>
        <end position="75"/>
    </location>
</feature>
<name>A0A1F7JHZ7_9BACT</name>
<dbReference type="AlphaFoldDB" id="A0A1F7JHZ7"/>
<dbReference type="InterPro" id="IPR032816">
    <property type="entry name" value="VTT_dom"/>
</dbReference>